<dbReference type="InterPro" id="IPR006104">
    <property type="entry name" value="Glyco_hydro_2_N"/>
</dbReference>
<gene>
    <name evidence="3" type="ORF">J2S74_000548</name>
</gene>
<evidence type="ECO:0000313" key="3">
    <source>
        <dbReference type="EMBL" id="MDQ0253176.1"/>
    </source>
</evidence>
<organism evidence="3 4">
    <name type="scientific">Evansella vedderi</name>
    <dbReference type="NCBI Taxonomy" id="38282"/>
    <lineage>
        <taxon>Bacteria</taxon>
        <taxon>Bacillati</taxon>
        <taxon>Bacillota</taxon>
        <taxon>Bacilli</taxon>
        <taxon>Bacillales</taxon>
        <taxon>Bacillaceae</taxon>
        <taxon>Evansella</taxon>
    </lineage>
</organism>
<feature type="domain" description="Glycosyl hydrolases family 2 sugar binding" evidence="2">
    <location>
        <begin position="47"/>
        <end position="123"/>
    </location>
</feature>
<comment type="similarity">
    <text evidence="1">Belongs to the glycosyl hydrolase 2 family.</text>
</comment>
<reference evidence="3 4" key="1">
    <citation type="submission" date="2023-07" db="EMBL/GenBank/DDBJ databases">
        <title>Genomic Encyclopedia of Type Strains, Phase IV (KMG-IV): sequencing the most valuable type-strain genomes for metagenomic binning, comparative biology and taxonomic classification.</title>
        <authorList>
            <person name="Goeker M."/>
        </authorList>
    </citation>
    <scope>NUCLEOTIDE SEQUENCE [LARGE SCALE GENOMIC DNA]</scope>
    <source>
        <strain evidence="3 4">DSM 9768</strain>
    </source>
</reference>
<dbReference type="Proteomes" id="UP001230005">
    <property type="component" value="Unassembled WGS sequence"/>
</dbReference>
<name>A0ABT9ZPK6_9BACI</name>
<dbReference type="RefSeq" id="WP_307321491.1">
    <property type="nucleotide sequence ID" value="NZ_JAUSUG010000002.1"/>
</dbReference>
<evidence type="ECO:0000313" key="4">
    <source>
        <dbReference type="Proteomes" id="UP001230005"/>
    </source>
</evidence>
<dbReference type="PANTHER" id="PTHR42732:SF1">
    <property type="entry name" value="BETA-MANNOSIDASE"/>
    <property type="match status" value="1"/>
</dbReference>
<dbReference type="EMBL" id="JAUSUG010000002">
    <property type="protein sequence ID" value="MDQ0253176.1"/>
    <property type="molecule type" value="Genomic_DNA"/>
</dbReference>
<dbReference type="SUPFAM" id="SSF49785">
    <property type="entry name" value="Galactose-binding domain-like"/>
    <property type="match status" value="1"/>
</dbReference>
<proteinExistence type="inferred from homology"/>
<sequence length="124" mass="14718">MNKRILFNEGWEFAKSSLEVSDVDVLEFEPVDLPHDWLIYNTLDLYENSIGWYRKQFKWDNEADQVLLYFDGVYMDSSLYVNKQLIGEWKNGYSSFEHEITEALVEGENEILVKVVHQSPNLYQ</sequence>
<keyword evidence="4" id="KW-1185">Reference proteome</keyword>
<evidence type="ECO:0000259" key="2">
    <source>
        <dbReference type="Pfam" id="PF02837"/>
    </source>
</evidence>
<dbReference type="PANTHER" id="PTHR42732">
    <property type="entry name" value="BETA-GALACTOSIDASE"/>
    <property type="match status" value="1"/>
</dbReference>
<dbReference type="Gene3D" id="2.60.120.260">
    <property type="entry name" value="Galactose-binding domain-like"/>
    <property type="match status" value="1"/>
</dbReference>
<dbReference type="InterPro" id="IPR051913">
    <property type="entry name" value="GH2_Domain-Containing"/>
</dbReference>
<comment type="caution">
    <text evidence="3">The sequence shown here is derived from an EMBL/GenBank/DDBJ whole genome shotgun (WGS) entry which is preliminary data.</text>
</comment>
<dbReference type="Pfam" id="PF02837">
    <property type="entry name" value="Glyco_hydro_2_N"/>
    <property type="match status" value="1"/>
</dbReference>
<protein>
    <submittedName>
        <fullName evidence="3">Beta-galactosidase/beta-glucuronidase</fullName>
    </submittedName>
</protein>
<accession>A0ABT9ZPK6</accession>
<dbReference type="InterPro" id="IPR008979">
    <property type="entry name" value="Galactose-bd-like_sf"/>
</dbReference>
<evidence type="ECO:0000256" key="1">
    <source>
        <dbReference type="ARBA" id="ARBA00007401"/>
    </source>
</evidence>